<dbReference type="SUPFAM" id="SSF49303">
    <property type="entry name" value="beta-Galactosidase/glucuronidase domain"/>
    <property type="match status" value="1"/>
</dbReference>
<dbReference type="Gene3D" id="2.60.120.260">
    <property type="entry name" value="Galactose-binding domain-like"/>
    <property type="match status" value="1"/>
</dbReference>
<feature type="chain" id="PRO_5017751977" evidence="4">
    <location>
        <begin position="24"/>
        <end position="882"/>
    </location>
</feature>
<dbReference type="EMBL" id="QWDE01000005">
    <property type="protein sequence ID" value="RFZ81349.1"/>
    <property type="molecule type" value="Genomic_DNA"/>
</dbReference>
<protein>
    <submittedName>
        <fullName evidence="10">DUF4982 domain-containing protein</fullName>
    </submittedName>
</protein>
<dbReference type="GO" id="GO:0005975">
    <property type="term" value="P:carbohydrate metabolic process"/>
    <property type="evidence" value="ECO:0007669"/>
    <property type="project" value="InterPro"/>
</dbReference>
<dbReference type="SUPFAM" id="SSF51445">
    <property type="entry name" value="(Trans)glycosidases"/>
    <property type="match status" value="1"/>
</dbReference>
<evidence type="ECO:0000259" key="8">
    <source>
        <dbReference type="Pfam" id="PF16355"/>
    </source>
</evidence>
<feature type="domain" description="Beta-mannosidase-like galactose-binding" evidence="9">
    <location>
        <begin position="75"/>
        <end position="148"/>
    </location>
</feature>
<dbReference type="InterPro" id="IPR006102">
    <property type="entry name" value="Ig-like_GH2"/>
</dbReference>
<evidence type="ECO:0000259" key="9">
    <source>
        <dbReference type="Pfam" id="PF22666"/>
    </source>
</evidence>
<evidence type="ECO:0000256" key="3">
    <source>
        <dbReference type="ARBA" id="ARBA00023295"/>
    </source>
</evidence>
<dbReference type="InterPro" id="IPR006103">
    <property type="entry name" value="Glyco_hydro_2_cat"/>
</dbReference>
<dbReference type="Gene3D" id="2.60.40.10">
    <property type="entry name" value="Immunoglobulins"/>
    <property type="match status" value="2"/>
</dbReference>
<dbReference type="OrthoDB" id="9801077at2"/>
<organism evidence="10 11">
    <name type="scientific">Mucilaginibacter terrenus</name>
    <dbReference type="NCBI Taxonomy" id="2482727"/>
    <lineage>
        <taxon>Bacteria</taxon>
        <taxon>Pseudomonadati</taxon>
        <taxon>Bacteroidota</taxon>
        <taxon>Sphingobacteriia</taxon>
        <taxon>Sphingobacteriales</taxon>
        <taxon>Sphingobacteriaceae</taxon>
        <taxon>Mucilaginibacter</taxon>
    </lineage>
</organism>
<evidence type="ECO:0000256" key="2">
    <source>
        <dbReference type="ARBA" id="ARBA00022801"/>
    </source>
</evidence>
<proteinExistence type="inferred from homology"/>
<dbReference type="InterPro" id="IPR054593">
    <property type="entry name" value="Beta-mannosidase-like_N2"/>
</dbReference>
<feature type="domain" description="Malectin" evidence="7">
    <location>
        <begin position="754"/>
        <end position="858"/>
    </location>
</feature>
<dbReference type="GO" id="GO:0004553">
    <property type="term" value="F:hydrolase activity, hydrolyzing O-glycosyl compounds"/>
    <property type="evidence" value="ECO:0007669"/>
    <property type="project" value="InterPro"/>
</dbReference>
<dbReference type="AlphaFoldDB" id="A0A3E2NK27"/>
<evidence type="ECO:0000313" key="11">
    <source>
        <dbReference type="Proteomes" id="UP000260823"/>
    </source>
</evidence>
<evidence type="ECO:0000256" key="1">
    <source>
        <dbReference type="ARBA" id="ARBA00007401"/>
    </source>
</evidence>
<dbReference type="Gene3D" id="2.60.120.430">
    <property type="entry name" value="Galactose-binding lectin"/>
    <property type="match status" value="1"/>
</dbReference>
<feature type="domain" description="DUF4982" evidence="8">
    <location>
        <begin position="628"/>
        <end position="680"/>
    </location>
</feature>
<dbReference type="RefSeq" id="WP_117384716.1">
    <property type="nucleotide sequence ID" value="NZ_QWDE01000005.1"/>
</dbReference>
<keyword evidence="4" id="KW-0732">Signal</keyword>
<feature type="domain" description="Glycoside hydrolase family 2 immunoglobulin-like beta-sandwich" evidence="5">
    <location>
        <begin position="189"/>
        <end position="289"/>
    </location>
</feature>
<feature type="signal peptide" evidence="4">
    <location>
        <begin position="1"/>
        <end position="23"/>
    </location>
</feature>
<reference evidence="10 11" key="1">
    <citation type="submission" date="2018-08" db="EMBL/GenBank/DDBJ databases">
        <title>Mucilaginibacter terrae sp. nov., isolated from manganese diggings.</title>
        <authorList>
            <person name="Huang Y."/>
            <person name="Zhou Z."/>
        </authorList>
    </citation>
    <scope>NUCLEOTIDE SEQUENCE [LARGE SCALE GENOMIC DNA]</scope>
    <source>
        <strain evidence="10 11">ZH6</strain>
    </source>
</reference>
<dbReference type="Gene3D" id="3.20.20.80">
    <property type="entry name" value="Glycosidases"/>
    <property type="match status" value="1"/>
</dbReference>
<dbReference type="InterPro" id="IPR036156">
    <property type="entry name" value="Beta-gal/glucu_dom_sf"/>
</dbReference>
<dbReference type="InterPro" id="IPR032311">
    <property type="entry name" value="DUF4982"/>
</dbReference>
<evidence type="ECO:0000259" key="6">
    <source>
        <dbReference type="Pfam" id="PF02836"/>
    </source>
</evidence>
<dbReference type="InterPro" id="IPR051913">
    <property type="entry name" value="GH2_Domain-Containing"/>
</dbReference>
<keyword evidence="11" id="KW-1185">Reference proteome</keyword>
<comment type="caution">
    <text evidence="10">The sequence shown here is derived from an EMBL/GenBank/DDBJ whole genome shotgun (WGS) entry which is preliminary data.</text>
</comment>
<dbReference type="InterPro" id="IPR013783">
    <property type="entry name" value="Ig-like_fold"/>
</dbReference>
<dbReference type="PANTHER" id="PTHR42732:SF1">
    <property type="entry name" value="BETA-MANNOSIDASE"/>
    <property type="match status" value="1"/>
</dbReference>
<evidence type="ECO:0000313" key="10">
    <source>
        <dbReference type="EMBL" id="RFZ81349.1"/>
    </source>
</evidence>
<dbReference type="Pfam" id="PF11721">
    <property type="entry name" value="Malectin"/>
    <property type="match status" value="1"/>
</dbReference>
<evidence type="ECO:0000259" key="5">
    <source>
        <dbReference type="Pfam" id="PF00703"/>
    </source>
</evidence>
<gene>
    <name evidence="10" type="ORF">DYU05_18875</name>
</gene>
<keyword evidence="2" id="KW-0378">Hydrolase</keyword>
<dbReference type="Pfam" id="PF00703">
    <property type="entry name" value="Glyco_hydro_2"/>
    <property type="match status" value="1"/>
</dbReference>
<dbReference type="InterPro" id="IPR008979">
    <property type="entry name" value="Galactose-bd-like_sf"/>
</dbReference>
<dbReference type="PRINTS" id="PR00132">
    <property type="entry name" value="GLHYDRLASE2"/>
</dbReference>
<comment type="similarity">
    <text evidence="1">Belongs to the glycosyl hydrolase 2 family.</text>
</comment>
<dbReference type="InterPro" id="IPR006101">
    <property type="entry name" value="Glyco_hydro_2"/>
</dbReference>
<dbReference type="InterPro" id="IPR017853">
    <property type="entry name" value="GH"/>
</dbReference>
<evidence type="ECO:0000256" key="4">
    <source>
        <dbReference type="SAM" id="SignalP"/>
    </source>
</evidence>
<dbReference type="Pfam" id="PF02836">
    <property type="entry name" value="Glyco_hydro_2_C"/>
    <property type="match status" value="1"/>
</dbReference>
<accession>A0A3E2NK27</accession>
<sequence length="882" mass="97855">MKKLAAIFSLLIAFVAQLNSAQAQRTIINLDKGWQFAKGAYGSPSEKASTVSLPHTWNAKDVMDDEPGYYRGPAVYTKQVLIPAADKGGQVYLYINGANQVADIYLNGEKIAAHNGGYTRFNVNLGKYLKYGQQNELAIAVDNAYNENIPPLTADFTFFGGLYRDVYLVKTNTTHFNTDFAADGVFISTPNVSAEKAILKVTGKVTSVQKSKLLLSTVVLDKTGKKVAQKSVEIEGNGSENSFETELPEIAAPHLWTPEHPYLYRVVSTITDAKTGKVLDKVTEPLGLRWYKFDGEKGFFLNGKPYKLMGVSRHQDFEGLGNALTAKYHVHDVAMIKKMGGNFLRVAHYPQDKKVLDACDSLGILASVEIPVVNAITETPEFTQNSKNMLMEMIKQNFNHPSIVIWAYMNEVLLRPKYGNDKPRQQEYFKNVRLLAALLDSIARKEDPARYTMIACHGDYNRYKQAGIVDVPMLIGWNLYQGWYSGKTEDFGKFLDKFHGDYPKLPMLITEYGADADSRIRSLTPERFDKSIDYAVDFHKVYLDAIMTRPFVSAGIIWNLADFSSEERAETTPHINSKGLLTQNRSPKDVYFLYQANLLKTPFLKISNWNNRAGLADSLTPRTSTQLVRVFTNQKSVSLKLNGKTLGTKTTENGIISWSVPFVNGVNQLTATSPSGGKAIRDDVAVKFNLLPANLKQQSSKALNINVLLGSKRFFYSSAGTEWMPAPIYTKGGFGYTGGTPFKLPGNGRVGYGTDRNINKTSDDPIYQTQQVGIKSFKMNVPDGNYQLTLHFAELTTDKQTEALAYNLDNADKGTRLEDRVFTVEVNGRAVLQNFSIAGKYGPLTAGAEKFTVIASDGKGINIVFVPVKGEPVLNAIQLTAR</sequence>
<name>A0A3E2NK27_9SPHI</name>
<dbReference type="SUPFAM" id="SSF49785">
    <property type="entry name" value="Galactose-binding domain-like"/>
    <property type="match status" value="1"/>
</dbReference>
<keyword evidence="3" id="KW-0326">Glycosidase</keyword>
<evidence type="ECO:0000259" key="7">
    <source>
        <dbReference type="Pfam" id="PF11721"/>
    </source>
</evidence>
<dbReference type="InterPro" id="IPR021720">
    <property type="entry name" value="Malectin_dom"/>
</dbReference>
<dbReference type="Pfam" id="PF22666">
    <property type="entry name" value="Glyco_hydro_2_N2"/>
    <property type="match status" value="1"/>
</dbReference>
<feature type="domain" description="Glycoside hydrolase family 2 catalytic" evidence="6">
    <location>
        <begin position="297"/>
        <end position="596"/>
    </location>
</feature>
<dbReference type="Pfam" id="PF16355">
    <property type="entry name" value="DUF4982"/>
    <property type="match status" value="1"/>
</dbReference>
<dbReference type="PANTHER" id="PTHR42732">
    <property type="entry name" value="BETA-GALACTOSIDASE"/>
    <property type="match status" value="1"/>
</dbReference>
<dbReference type="Proteomes" id="UP000260823">
    <property type="component" value="Unassembled WGS sequence"/>
</dbReference>